<evidence type="ECO:0000313" key="3">
    <source>
        <dbReference type="Proteomes" id="UP001520878"/>
    </source>
</evidence>
<organism evidence="2 3">
    <name type="scientific">Fluctibacter halophilus</name>
    <dbReference type="NCBI Taxonomy" id="226011"/>
    <lineage>
        <taxon>Bacteria</taxon>
        <taxon>Pseudomonadati</taxon>
        <taxon>Pseudomonadota</taxon>
        <taxon>Gammaproteobacteria</taxon>
        <taxon>Alteromonadales</taxon>
        <taxon>Alteromonadaceae</taxon>
        <taxon>Fluctibacter</taxon>
    </lineage>
</organism>
<keyword evidence="1" id="KW-0812">Transmembrane</keyword>
<comment type="caution">
    <text evidence="2">The sequence shown here is derived from an EMBL/GenBank/DDBJ whole genome shotgun (WGS) entry which is preliminary data.</text>
</comment>
<protein>
    <submittedName>
        <fullName evidence="2">Uncharacterized protein</fullName>
    </submittedName>
</protein>
<feature type="transmembrane region" description="Helical" evidence="1">
    <location>
        <begin position="29"/>
        <end position="51"/>
    </location>
</feature>
<gene>
    <name evidence="2" type="ORF">LJ739_13280</name>
</gene>
<evidence type="ECO:0000313" key="2">
    <source>
        <dbReference type="EMBL" id="MCC2617220.1"/>
    </source>
</evidence>
<evidence type="ECO:0000256" key="1">
    <source>
        <dbReference type="SAM" id="Phobius"/>
    </source>
</evidence>
<proteinExistence type="predicted"/>
<dbReference type="EMBL" id="JAJEWP010000003">
    <property type="protein sequence ID" value="MCC2617220.1"/>
    <property type="molecule type" value="Genomic_DNA"/>
</dbReference>
<keyword evidence="3" id="KW-1185">Reference proteome</keyword>
<keyword evidence="1" id="KW-0472">Membrane</keyword>
<accession>A0ABS8GBN8</accession>
<keyword evidence="1" id="KW-1133">Transmembrane helix</keyword>
<name>A0ABS8GBN8_9ALTE</name>
<dbReference type="RefSeq" id="WP_229161192.1">
    <property type="nucleotide sequence ID" value="NZ_JAJEWP010000003.1"/>
</dbReference>
<sequence length="52" mass="5671">MTSNRDEARNLQYKSAPEPVNKQRAVFKAALIGMVCGVFFILAAKMVSIALA</sequence>
<reference evidence="2 3" key="1">
    <citation type="submission" date="2021-10" db="EMBL/GenBank/DDBJ databases">
        <title>Draft genome of Aestuariibacter halophilus JC2043.</title>
        <authorList>
            <person name="Emsley S.A."/>
            <person name="Pfannmuller K.M."/>
            <person name="Ushijima B."/>
            <person name="Saw J.H."/>
            <person name="Videau P."/>
        </authorList>
    </citation>
    <scope>NUCLEOTIDE SEQUENCE [LARGE SCALE GENOMIC DNA]</scope>
    <source>
        <strain evidence="2 3">JC2043</strain>
    </source>
</reference>
<dbReference type="Proteomes" id="UP001520878">
    <property type="component" value="Unassembled WGS sequence"/>
</dbReference>